<dbReference type="EMBL" id="LR796806">
    <property type="protein sequence ID" value="CAB4167153.1"/>
    <property type="molecule type" value="Genomic_DNA"/>
</dbReference>
<protein>
    <submittedName>
        <fullName evidence="2">Uncharacterized protein</fullName>
    </submittedName>
</protein>
<proteinExistence type="predicted"/>
<feature type="compositionally biased region" description="Basic and acidic residues" evidence="1">
    <location>
        <begin position="45"/>
        <end position="58"/>
    </location>
</feature>
<gene>
    <name evidence="2" type="ORF">UFOVP858_16</name>
</gene>
<organism evidence="2">
    <name type="scientific">uncultured Caudovirales phage</name>
    <dbReference type="NCBI Taxonomy" id="2100421"/>
    <lineage>
        <taxon>Viruses</taxon>
        <taxon>Duplodnaviria</taxon>
        <taxon>Heunggongvirae</taxon>
        <taxon>Uroviricota</taxon>
        <taxon>Caudoviricetes</taxon>
        <taxon>Peduoviridae</taxon>
        <taxon>Maltschvirus</taxon>
        <taxon>Maltschvirus maltsch</taxon>
    </lineage>
</organism>
<feature type="region of interest" description="Disordered" evidence="1">
    <location>
        <begin position="28"/>
        <end position="58"/>
    </location>
</feature>
<reference evidence="2" key="1">
    <citation type="submission" date="2020-04" db="EMBL/GenBank/DDBJ databases">
        <authorList>
            <person name="Chiriac C."/>
            <person name="Salcher M."/>
            <person name="Ghai R."/>
            <person name="Kavagutti S V."/>
        </authorList>
    </citation>
    <scope>NUCLEOTIDE SEQUENCE</scope>
</reference>
<accession>A0A6J5P6M8</accession>
<name>A0A6J5P6M8_9CAUD</name>
<evidence type="ECO:0000256" key="1">
    <source>
        <dbReference type="SAM" id="MobiDB-lite"/>
    </source>
</evidence>
<evidence type="ECO:0000313" key="2">
    <source>
        <dbReference type="EMBL" id="CAB4167153.1"/>
    </source>
</evidence>
<sequence length="58" mass="6594">MTRWELVCTTEDDDLGAFLDLMGLKGAAKEQPKQPTQRRACPKAETSDWHKQGKECPF</sequence>